<proteinExistence type="predicted"/>
<protein>
    <submittedName>
        <fullName evidence="3">Uncharacterized protein</fullName>
    </submittedName>
</protein>
<feature type="region of interest" description="Disordered" evidence="2">
    <location>
        <begin position="357"/>
        <end position="391"/>
    </location>
</feature>
<dbReference type="Proteomes" id="UP000692954">
    <property type="component" value="Unassembled WGS sequence"/>
</dbReference>
<evidence type="ECO:0000256" key="1">
    <source>
        <dbReference type="SAM" id="Coils"/>
    </source>
</evidence>
<evidence type="ECO:0000313" key="3">
    <source>
        <dbReference type="EMBL" id="CAD8098371.1"/>
    </source>
</evidence>
<evidence type="ECO:0000313" key="4">
    <source>
        <dbReference type="Proteomes" id="UP000692954"/>
    </source>
</evidence>
<comment type="caution">
    <text evidence="3">The sequence shown here is derived from an EMBL/GenBank/DDBJ whole genome shotgun (WGS) entry which is preliminary data.</text>
</comment>
<dbReference type="AlphaFoldDB" id="A0A8S1P5U4"/>
<gene>
    <name evidence="3" type="ORF">PSON_ATCC_30995.1.T0700085</name>
</gene>
<keyword evidence="4" id="KW-1185">Reference proteome</keyword>
<dbReference type="EMBL" id="CAJJDN010000070">
    <property type="protein sequence ID" value="CAD8098371.1"/>
    <property type="molecule type" value="Genomic_DNA"/>
</dbReference>
<feature type="coiled-coil region" evidence="1">
    <location>
        <begin position="315"/>
        <end position="349"/>
    </location>
</feature>
<feature type="coiled-coil region" evidence="1">
    <location>
        <begin position="513"/>
        <end position="576"/>
    </location>
</feature>
<organism evidence="3 4">
    <name type="scientific">Paramecium sonneborni</name>
    <dbReference type="NCBI Taxonomy" id="65129"/>
    <lineage>
        <taxon>Eukaryota</taxon>
        <taxon>Sar</taxon>
        <taxon>Alveolata</taxon>
        <taxon>Ciliophora</taxon>
        <taxon>Intramacronucleata</taxon>
        <taxon>Oligohymenophorea</taxon>
        <taxon>Peniculida</taxon>
        <taxon>Parameciidae</taxon>
        <taxon>Paramecium</taxon>
    </lineage>
</organism>
<feature type="coiled-coil region" evidence="1">
    <location>
        <begin position="645"/>
        <end position="698"/>
    </location>
</feature>
<sequence>MNSSIQIPQNDDITQNKMKALELNANQFQAQLKPLFQENTKLKQHVIGLNFYIEERKLQLSNLINDTGPNGEDRVLIKAVADFKQICDLLEEELLRLNKTIVDNTNENSKLQIIIKQLKDKSQQETDRFFQEKQSFIDQNRRLSEYHKQESLNWESIQNRMQMKIEDLCSQIFQLEFIISKTHKHYKSQIEEKSLIMNHVVRQLNLEKEELMENFEVERRSYLQQLEIFSKKLNENKTALINEYEYKIQSQRMKLESQIQKLMEDCQDYRNQFLNTIESNKILQLQIERYIPQIATLEKDIQDQKYKVFLSEEIIRTKEAQILQQEKEINQLNEQIKKLNLEKAQLLIKDQQKRQGSIIQQNKTQSPDKAIQQNKNSQHQRQSIKYRDQIKYPISDSQINSTLKKKNTQKDENTFEETTIEQYVENNKQEILQSIQQSKQQSRSSSVDELNNSQLPLIKIVNNETQKSINTDYIQIIQTENNLSLQTTQKAWILQNDAEVQCNLIDFINSSIISTYEQQITKLNNELHQLKNEYEIQLKLKEDQINEIYEQIKSQKSILEQNQEQQLKDIQKQQQDILKYQEDDLIQKENTIKQLELVINEKDVKIQKCLDQENIYRGMIEQLNEKHRQSGFSKNELILKFQDDMKQMENEHQIEYKRLLEVNEKLKEMHQQEIQNLNNQHQLDQEQLIQERTRLEDQKVEHEYYIRSTNDLLEQAKSKEFLLDNYRRELLKTNEIVKYLSLEIENFKKINNIFRSKNDHSNYNFLYNGMGFLPTEVQDKIKQKMNKVKQKNQSNNILKDAYAMNFQLQKGTKMKYAKLVSMNAKNLDQKQLKQEIKFKLETFNELNESLPKINPKNFQECARTNSDRKLNQINKNLRSKTQQEDYMNSDSNRMIQDINQRELMLIQSSQQLLSQINSQTINKKNFNLIKKNNQSTSRI</sequence>
<name>A0A8S1P5U4_9CILI</name>
<dbReference type="OrthoDB" id="307513at2759"/>
<evidence type="ECO:0000256" key="2">
    <source>
        <dbReference type="SAM" id="MobiDB-lite"/>
    </source>
</evidence>
<accession>A0A8S1P5U4</accession>
<reference evidence="3" key="1">
    <citation type="submission" date="2021-01" db="EMBL/GenBank/DDBJ databases">
        <authorList>
            <consortium name="Genoscope - CEA"/>
            <person name="William W."/>
        </authorList>
    </citation>
    <scope>NUCLEOTIDE SEQUENCE</scope>
</reference>
<feature type="compositionally biased region" description="Polar residues" evidence="2">
    <location>
        <begin position="357"/>
        <end position="383"/>
    </location>
</feature>
<feature type="coiled-coil region" evidence="1">
    <location>
        <begin position="80"/>
        <end position="107"/>
    </location>
</feature>
<keyword evidence="1" id="KW-0175">Coiled coil</keyword>